<sequence>MRSLPCEQCDGKAIEGKASARQAKEGKPKLSSLTHARPFFICYVSLRSAPSFPLPPLTHPAKSNFVTTHNSHLRVKLADRTWRWTATHFTIRLLVALPPTFARTLFSADIIIVRLVSAYGGDNLFAQLSRHGEK</sequence>
<proteinExistence type="predicted"/>
<reference evidence="1" key="1">
    <citation type="submission" date="2021-01" db="EMBL/GenBank/DDBJ databases">
        <title>Adiantum capillus-veneris genome.</title>
        <authorList>
            <person name="Fang Y."/>
            <person name="Liao Q."/>
        </authorList>
    </citation>
    <scope>NUCLEOTIDE SEQUENCE</scope>
    <source>
        <strain evidence="1">H3</strain>
        <tissue evidence="1">Leaf</tissue>
    </source>
</reference>
<keyword evidence="2" id="KW-1185">Reference proteome</keyword>
<comment type="caution">
    <text evidence="1">The sequence shown here is derived from an EMBL/GenBank/DDBJ whole genome shotgun (WGS) entry which is preliminary data.</text>
</comment>
<protein>
    <submittedName>
        <fullName evidence="1">Uncharacterized protein</fullName>
    </submittedName>
</protein>
<evidence type="ECO:0000313" key="1">
    <source>
        <dbReference type="EMBL" id="KAI5065367.1"/>
    </source>
</evidence>
<gene>
    <name evidence="1" type="ORF">GOP47_0020062</name>
</gene>
<dbReference type="Proteomes" id="UP000886520">
    <property type="component" value="Chromosome 19"/>
</dbReference>
<organism evidence="1 2">
    <name type="scientific">Adiantum capillus-veneris</name>
    <name type="common">Maidenhair fern</name>
    <dbReference type="NCBI Taxonomy" id="13818"/>
    <lineage>
        <taxon>Eukaryota</taxon>
        <taxon>Viridiplantae</taxon>
        <taxon>Streptophyta</taxon>
        <taxon>Embryophyta</taxon>
        <taxon>Tracheophyta</taxon>
        <taxon>Polypodiopsida</taxon>
        <taxon>Polypodiidae</taxon>
        <taxon>Polypodiales</taxon>
        <taxon>Pteridineae</taxon>
        <taxon>Pteridaceae</taxon>
        <taxon>Vittarioideae</taxon>
        <taxon>Adiantum</taxon>
    </lineage>
</organism>
<dbReference type="EMBL" id="JABFUD020000019">
    <property type="protein sequence ID" value="KAI5065367.1"/>
    <property type="molecule type" value="Genomic_DNA"/>
</dbReference>
<dbReference type="AlphaFoldDB" id="A0A9D4UCY6"/>
<name>A0A9D4UCY6_ADICA</name>
<accession>A0A9D4UCY6</accession>
<evidence type="ECO:0000313" key="2">
    <source>
        <dbReference type="Proteomes" id="UP000886520"/>
    </source>
</evidence>